<organism evidence="1 2">
    <name type="scientific">Caenorhabditis tropicalis</name>
    <dbReference type="NCBI Taxonomy" id="1561998"/>
    <lineage>
        <taxon>Eukaryota</taxon>
        <taxon>Metazoa</taxon>
        <taxon>Ecdysozoa</taxon>
        <taxon>Nematoda</taxon>
        <taxon>Chromadorea</taxon>
        <taxon>Rhabditida</taxon>
        <taxon>Rhabditina</taxon>
        <taxon>Rhabditomorpha</taxon>
        <taxon>Rhabditoidea</taxon>
        <taxon>Rhabditidae</taxon>
        <taxon>Peloderinae</taxon>
        <taxon>Caenorhabditis</taxon>
    </lineage>
</organism>
<reference evidence="2" key="1">
    <citation type="submission" date="2016-11" db="UniProtKB">
        <authorList>
            <consortium name="WormBaseParasite"/>
        </authorList>
    </citation>
    <scope>IDENTIFICATION</scope>
</reference>
<dbReference type="Proteomes" id="UP000095282">
    <property type="component" value="Unplaced"/>
</dbReference>
<proteinExistence type="predicted"/>
<keyword evidence="1" id="KW-1185">Reference proteome</keyword>
<dbReference type="AlphaFoldDB" id="A0A1I7U5G9"/>
<protein>
    <submittedName>
        <fullName evidence="2">Cytochrome-c oxidase</fullName>
    </submittedName>
</protein>
<accession>A0A1I7U5G9</accession>
<evidence type="ECO:0000313" key="1">
    <source>
        <dbReference type="Proteomes" id="UP000095282"/>
    </source>
</evidence>
<dbReference type="WBParaSite" id="Csp11.Scaffold629.g15051.t1">
    <property type="protein sequence ID" value="Csp11.Scaffold629.g15051.t1"/>
    <property type="gene ID" value="Csp11.Scaffold629.g15051"/>
</dbReference>
<evidence type="ECO:0000313" key="2">
    <source>
        <dbReference type="WBParaSite" id="Csp11.Scaffold629.g15051.t1"/>
    </source>
</evidence>
<name>A0A1I7U5G9_9PELO</name>
<sequence>MIFRNMMTYWQPLLDFEWVMSVFDGVFFFGWTPPLHILCEPLDSQSSRLANAYKHDNFPPASPSQRHHGF</sequence>